<dbReference type="Gene3D" id="2.60.20.10">
    <property type="entry name" value="Crystallins"/>
    <property type="match status" value="1"/>
</dbReference>
<feature type="domain" description="Beta/gamma crystallin 'Greek key'" evidence="3">
    <location>
        <begin position="24"/>
        <end position="64"/>
    </location>
</feature>
<reference evidence="4" key="1">
    <citation type="submission" date="2020-10" db="EMBL/GenBank/DDBJ databases">
        <authorList>
            <person name="Castelo-Branco R."/>
            <person name="Eusebio N."/>
            <person name="Adriana R."/>
            <person name="Vieira A."/>
            <person name="Brugerolle De Fraissinette N."/>
            <person name="Rezende De Castro R."/>
            <person name="Schneider M.P."/>
            <person name="Vasconcelos V."/>
            <person name="Leao P.N."/>
        </authorList>
    </citation>
    <scope>NUCLEOTIDE SEQUENCE</scope>
    <source>
        <strain evidence="4">LEGE 06105</strain>
    </source>
</reference>
<dbReference type="PROSITE" id="PS50915">
    <property type="entry name" value="CRYSTALLIN_BETA_GAMMA"/>
    <property type="match status" value="2"/>
</dbReference>
<evidence type="ECO:0000313" key="4">
    <source>
        <dbReference type="EMBL" id="MBE9214190.1"/>
    </source>
</evidence>
<evidence type="ECO:0000256" key="2">
    <source>
        <dbReference type="ARBA" id="ARBA00022737"/>
    </source>
</evidence>
<comment type="similarity">
    <text evidence="1">Belongs to the beta/gamma-crystallin family.</text>
</comment>
<dbReference type="Pfam" id="PF00030">
    <property type="entry name" value="Crystall"/>
    <property type="match status" value="1"/>
</dbReference>
<evidence type="ECO:0000256" key="1">
    <source>
        <dbReference type="ARBA" id="ARBA00009646"/>
    </source>
</evidence>
<protein>
    <submittedName>
        <fullName evidence="4">Beta/gamma crystallin family protein</fullName>
    </submittedName>
</protein>
<keyword evidence="2" id="KW-0677">Repeat</keyword>
<dbReference type="EMBL" id="JADEWL010000053">
    <property type="protein sequence ID" value="MBE9214190.1"/>
    <property type="molecule type" value="Genomic_DNA"/>
</dbReference>
<proteinExistence type="inferred from homology"/>
<evidence type="ECO:0000313" key="5">
    <source>
        <dbReference type="Proteomes" id="UP000620559"/>
    </source>
</evidence>
<sequence length="110" mass="12421">MKESHNEQLFQELGNEVAATCSGGVAYLYQNDGFGGRKLTFYEGTNDLRRWGFNDQTSSIKIRGNERWTFYQNVGRTGKAVTLGKGDYNLYQLRQRGIANDSISSLKRVG</sequence>
<comment type="caution">
    <text evidence="4">The sequence shown here is derived from an EMBL/GenBank/DDBJ whole genome shotgun (WGS) entry which is preliminary data.</text>
</comment>
<dbReference type="AlphaFoldDB" id="A0A8J7F5J4"/>
<feature type="domain" description="Beta/gamma crystallin 'Greek key'" evidence="3">
    <location>
        <begin position="66"/>
        <end position="110"/>
    </location>
</feature>
<gene>
    <name evidence="4" type="ORF">IQ247_16205</name>
</gene>
<organism evidence="4 5">
    <name type="scientific">Plectonema cf. radiosum LEGE 06105</name>
    <dbReference type="NCBI Taxonomy" id="945769"/>
    <lineage>
        <taxon>Bacteria</taxon>
        <taxon>Bacillati</taxon>
        <taxon>Cyanobacteriota</taxon>
        <taxon>Cyanophyceae</taxon>
        <taxon>Oscillatoriophycideae</taxon>
        <taxon>Oscillatoriales</taxon>
        <taxon>Microcoleaceae</taxon>
        <taxon>Plectonema</taxon>
    </lineage>
</organism>
<accession>A0A8J7F5J4</accession>
<dbReference type="InterPro" id="IPR011024">
    <property type="entry name" value="G_crystallin-like"/>
</dbReference>
<dbReference type="RefSeq" id="WP_193921721.1">
    <property type="nucleotide sequence ID" value="NZ_JADEWL010000053.1"/>
</dbReference>
<name>A0A8J7F5J4_9CYAN</name>
<dbReference type="InterPro" id="IPR001064">
    <property type="entry name" value="Beta/gamma_crystallin"/>
</dbReference>
<dbReference type="SUPFAM" id="SSF49695">
    <property type="entry name" value="gamma-Crystallin-like"/>
    <property type="match status" value="1"/>
</dbReference>
<dbReference type="Proteomes" id="UP000620559">
    <property type="component" value="Unassembled WGS sequence"/>
</dbReference>
<evidence type="ECO:0000259" key="3">
    <source>
        <dbReference type="PROSITE" id="PS50915"/>
    </source>
</evidence>
<keyword evidence="5" id="KW-1185">Reference proteome</keyword>
<dbReference type="SMART" id="SM00247">
    <property type="entry name" value="XTALbg"/>
    <property type="match status" value="1"/>
</dbReference>